<organism evidence="1">
    <name type="scientific">Enterococcus faecium</name>
    <name type="common">Streptococcus faecium</name>
    <dbReference type="NCBI Taxonomy" id="1352"/>
    <lineage>
        <taxon>Bacteria</taxon>
        <taxon>Bacillati</taxon>
        <taxon>Bacillota</taxon>
        <taxon>Bacilli</taxon>
        <taxon>Lactobacillales</taxon>
        <taxon>Enterococcaceae</taxon>
        <taxon>Enterococcus</taxon>
    </lineage>
</organism>
<evidence type="ECO:0000313" key="1">
    <source>
        <dbReference type="EMBL" id="BAP39814.1"/>
    </source>
</evidence>
<name>A0A077LCM6_ENTFC</name>
<protein>
    <submittedName>
        <fullName evidence="1">Uncharacterized protein</fullName>
    </submittedName>
</protein>
<dbReference type="EMBL" id="AB908994">
    <property type="protein sequence ID" value="BAP39814.1"/>
    <property type="molecule type" value="Genomic_DNA"/>
</dbReference>
<dbReference type="AlphaFoldDB" id="A0A077LCM6"/>
<accession>A0A077LCM6</accession>
<proteinExistence type="predicted"/>
<reference evidence="1" key="1">
    <citation type="journal article" date="2014" name="Appl. Environ. Microbiol.">
        <title>Gene Cluster Responsible for Secretion of and Immunity to Multiple Bacteriocins, the NKR-5-3 Enterocins.</title>
        <authorList>
            <person name="Ishibashi N."/>
            <person name="Himeno K."/>
            <person name="Masuda Y."/>
            <person name="Perez R.H."/>
            <person name="Iwatani S."/>
            <person name="Zendo T."/>
            <person name="Wilaipun P."/>
            <person name="Leelawatcharamas V."/>
            <person name="Nakayama J."/>
            <person name="Sonomoto K."/>
        </authorList>
    </citation>
    <scope>NUCLEOTIDE SEQUENCE</scope>
    <source>
        <strain evidence="1">NKR-5-3</strain>
    </source>
</reference>
<sequence length="72" mass="7636">MQNLKELSHLKLTKISGGGVTPPKGAFFNPDGKTNPYDMALGGTTYPHQGACPIDSDTLGYIGGGQNLCRKR</sequence>